<sequence length="46" mass="4899">MKKWQLVLFLVGWLVLGIFVTAVNNLGAAAEHGEHGPTTAAVETAH</sequence>
<comment type="caution">
    <text evidence="1">The sequence shown here is derived from an EMBL/GenBank/DDBJ whole genome shotgun (WGS) entry which is preliminary data.</text>
</comment>
<dbReference type="Proteomes" id="UP000238415">
    <property type="component" value="Unassembled WGS sequence"/>
</dbReference>
<gene>
    <name evidence="1" type="ORF">MOHU_00260</name>
</gene>
<protein>
    <submittedName>
        <fullName evidence="1">Uncharacterized protein</fullName>
    </submittedName>
</protein>
<accession>A0A2T0AZ83</accession>
<name>A0A2T0AZ83_9FIRM</name>
<reference evidence="1 2" key="1">
    <citation type="submission" date="2018-03" db="EMBL/GenBank/DDBJ databases">
        <title>Genome sequence of Moorella humiferrea DSM 23265.</title>
        <authorList>
            <person name="Poehlein A."/>
            <person name="Daniel R."/>
        </authorList>
    </citation>
    <scope>NUCLEOTIDE SEQUENCE [LARGE SCALE GENOMIC DNA]</scope>
    <source>
        <strain evidence="1 2">DSM 23265</strain>
    </source>
</reference>
<keyword evidence="2" id="KW-1185">Reference proteome</keyword>
<proteinExistence type="predicted"/>
<dbReference type="AlphaFoldDB" id="A0A2T0AZ83"/>
<evidence type="ECO:0000313" key="1">
    <source>
        <dbReference type="EMBL" id="PRR76182.1"/>
    </source>
</evidence>
<organism evidence="1 2">
    <name type="scientific">Neomoorella humiferrea</name>
    <dbReference type="NCBI Taxonomy" id="676965"/>
    <lineage>
        <taxon>Bacteria</taxon>
        <taxon>Bacillati</taxon>
        <taxon>Bacillota</taxon>
        <taxon>Clostridia</taxon>
        <taxon>Neomoorellales</taxon>
        <taxon>Neomoorellaceae</taxon>
        <taxon>Neomoorella</taxon>
    </lineage>
</organism>
<dbReference type="EMBL" id="PVXM01000001">
    <property type="protein sequence ID" value="PRR76182.1"/>
    <property type="molecule type" value="Genomic_DNA"/>
</dbReference>
<evidence type="ECO:0000313" key="2">
    <source>
        <dbReference type="Proteomes" id="UP000238415"/>
    </source>
</evidence>
<dbReference type="RefSeq" id="WP_170066090.1">
    <property type="nucleotide sequence ID" value="NZ_CP136418.1"/>
</dbReference>